<evidence type="ECO:0000259" key="1">
    <source>
        <dbReference type="Pfam" id="PF09347"/>
    </source>
</evidence>
<evidence type="ECO:0000313" key="2">
    <source>
        <dbReference type="EMBL" id="MDT6988450.1"/>
    </source>
</evidence>
<comment type="caution">
    <text evidence="2">The sequence shown here is derived from an EMBL/GenBank/DDBJ whole genome shotgun (WGS) entry which is preliminary data.</text>
</comment>
<dbReference type="Proteomes" id="UP001249760">
    <property type="component" value="Unassembled WGS sequence"/>
</dbReference>
<dbReference type="RefSeq" id="WP_394312088.1">
    <property type="nucleotide sequence ID" value="NZ_JASKMA010000059.1"/>
</dbReference>
<feature type="domain" description="DUF1989" evidence="1">
    <location>
        <begin position="8"/>
        <end position="171"/>
    </location>
</feature>
<name>A0ABU3K2R8_9ACTN</name>
<gene>
    <name evidence="2" type="ORF">QNO04_33890</name>
</gene>
<sequence>MTDAHTITVPASGVEAFRVNAGQTFRITDPEGGQVGDLFAYAAGDLTEWLSASHTRAVVSRLFPKPGEQFFTTRRRPVLTLRHDGSPGRHDMLIAACDAARYADLGRPGHPSCAENLLTGLARCGIYSHTVPQPVNVFMDVQPGADGDLTWTPAATGPGDFVVFEAAIDCVVVLSACPQDIAPVNRGGPTPLVVTSRDTAIRRNAPVFDRAC</sequence>
<protein>
    <submittedName>
        <fullName evidence="2">Urea carboxylase-associated family protein</fullName>
    </submittedName>
</protein>
<organism evidence="2 3">
    <name type="scientific">Streptomyces lusitanus</name>
    <dbReference type="NCBI Taxonomy" id="68232"/>
    <lineage>
        <taxon>Bacteria</taxon>
        <taxon>Bacillati</taxon>
        <taxon>Actinomycetota</taxon>
        <taxon>Actinomycetes</taxon>
        <taxon>Kitasatosporales</taxon>
        <taxon>Streptomycetaceae</taxon>
        <taxon>Streptomyces</taxon>
    </lineage>
</organism>
<proteinExistence type="predicted"/>
<evidence type="ECO:0000313" key="3">
    <source>
        <dbReference type="Proteomes" id="UP001249760"/>
    </source>
</evidence>
<dbReference type="InterPro" id="IPR018959">
    <property type="entry name" value="DUF1989"/>
</dbReference>
<dbReference type="Pfam" id="PF09347">
    <property type="entry name" value="DUF1989"/>
    <property type="match status" value="1"/>
</dbReference>
<accession>A0ABU3K2R8</accession>
<keyword evidence="3" id="KW-1185">Reference proteome</keyword>
<dbReference type="PANTHER" id="PTHR31527:SF0">
    <property type="entry name" value="RE64534P"/>
    <property type="match status" value="1"/>
</dbReference>
<dbReference type="PANTHER" id="PTHR31527">
    <property type="entry name" value="RE64534P"/>
    <property type="match status" value="1"/>
</dbReference>
<reference evidence="2 3" key="1">
    <citation type="submission" date="2023-05" db="EMBL/GenBank/DDBJ databases">
        <title>Streptomyces fuscus sp. nov., a brown-black pigment producing actinomyces isolated from dry sand of Sea duck farm.</title>
        <authorList>
            <person name="Xie J."/>
            <person name="Shen N."/>
        </authorList>
    </citation>
    <scope>NUCLEOTIDE SEQUENCE [LARGE SCALE GENOMIC DNA]</scope>
    <source>
        <strain evidence="2 3">CGMCC 4.1745</strain>
    </source>
</reference>
<dbReference type="EMBL" id="JASKMA010000059">
    <property type="protein sequence ID" value="MDT6988450.1"/>
    <property type="molecule type" value="Genomic_DNA"/>
</dbReference>